<dbReference type="GO" id="GO:0001228">
    <property type="term" value="F:DNA-binding transcription activator activity, RNA polymerase II-specific"/>
    <property type="evidence" value="ECO:0007669"/>
    <property type="project" value="TreeGrafter"/>
</dbReference>
<keyword evidence="3" id="KW-0539">Nucleus</keyword>
<dbReference type="InterPro" id="IPR009071">
    <property type="entry name" value="HMG_box_dom"/>
</dbReference>
<organism evidence="6 7">
    <name type="scientific">Marasmius oreades</name>
    <name type="common">fairy-ring Marasmius</name>
    <dbReference type="NCBI Taxonomy" id="181124"/>
    <lineage>
        <taxon>Eukaryota</taxon>
        <taxon>Fungi</taxon>
        <taxon>Dikarya</taxon>
        <taxon>Basidiomycota</taxon>
        <taxon>Agaricomycotina</taxon>
        <taxon>Agaricomycetes</taxon>
        <taxon>Agaricomycetidae</taxon>
        <taxon>Agaricales</taxon>
        <taxon>Marasmiineae</taxon>
        <taxon>Marasmiaceae</taxon>
        <taxon>Marasmius</taxon>
    </lineage>
</organism>
<dbReference type="Gene3D" id="1.10.30.10">
    <property type="entry name" value="High mobility group box domain"/>
    <property type="match status" value="1"/>
</dbReference>
<dbReference type="GO" id="GO:0030154">
    <property type="term" value="P:cell differentiation"/>
    <property type="evidence" value="ECO:0007669"/>
    <property type="project" value="TreeGrafter"/>
</dbReference>
<comment type="caution">
    <text evidence="6">The sequence shown here is derived from an EMBL/GenBank/DDBJ whole genome shotgun (WGS) entry which is preliminary data.</text>
</comment>
<evidence type="ECO:0000256" key="4">
    <source>
        <dbReference type="SAM" id="MobiDB-lite"/>
    </source>
</evidence>
<dbReference type="InterPro" id="IPR036910">
    <property type="entry name" value="HMG_box_dom_sf"/>
</dbReference>
<dbReference type="InterPro" id="IPR050140">
    <property type="entry name" value="SRY-related_HMG-box_TF-like"/>
</dbReference>
<keyword evidence="7" id="KW-1185">Reference proteome</keyword>
<feature type="region of interest" description="Disordered" evidence="4">
    <location>
        <begin position="152"/>
        <end position="201"/>
    </location>
</feature>
<feature type="compositionally biased region" description="Basic and acidic residues" evidence="4">
    <location>
        <begin position="88"/>
        <end position="113"/>
    </location>
</feature>
<accession>A0A9P7RWS0</accession>
<name>A0A9P7RWS0_9AGAR</name>
<dbReference type="OrthoDB" id="6247875at2759"/>
<feature type="DNA-binding region" description="HMG box" evidence="3">
    <location>
        <begin position="10"/>
        <end position="84"/>
    </location>
</feature>
<keyword evidence="2" id="KW-0804">Transcription</keyword>
<evidence type="ECO:0000256" key="2">
    <source>
        <dbReference type="ARBA" id="ARBA00023163"/>
    </source>
</evidence>
<dbReference type="PROSITE" id="PS50118">
    <property type="entry name" value="HMG_BOX_2"/>
    <property type="match status" value="1"/>
</dbReference>
<dbReference type="RefSeq" id="XP_043007317.1">
    <property type="nucleotide sequence ID" value="XM_043154859.1"/>
</dbReference>
<reference evidence="6" key="1">
    <citation type="journal article" date="2021" name="Genome Biol. Evol.">
        <title>The assembled and annotated genome of the fairy-ring fungus Marasmius oreades.</title>
        <authorList>
            <person name="Hiltunen M."/>
            <person name="Ament-Velasquez S.L."/>
            <person name="Johannesson H."/>
        </authorList>
    </citation>
    <scope>NUCLEOTIDE SEQUENCE</scope>
    <source>
        <strain evidence="6">03SP1</strain>
    </source>
</reference>
<gene>
    <name evidence="6" type="ORF">E1B28_009929</name>
</gene>
<proteinExistence type="predicted"/>
<dbReference type="KEGG" id="more:E1B28_009929"/>
<feature type="compositionally biased region" description="Polar residues" evidence="4">
    <location>
        <begin position="192"/>
        <end position="201"/>
    </location>
</feature>
<keyword evidence="1 3" id="KW-0238">DNA-binding</keyword>
<dbReference type="GO" id="GO:0005634">
    <property type="term" value="C:nucleus"/>
    <property type="evidence" value="ECO:0007669"/>
    <property type="project" value="UniProtKB-UniRule"/>
</dbReference>
<protein>
    <recommendedName>
        <fullName evidence="5">HMG box domain-containing protein</fullName>
    </recommendedName>
</protein>
<dbReference type="SUPFAM" id="SSF47095">
    <property type="entry name" value="HMG-box"/>
    <property type="match status" value="1"/>
</dbReference>
<feature type="region of interest" description="Disordered" evidence="4">
    <location>
        <begin position="87"/>
        <end position="132"/>
    </location>
</feature>
<feature type="compositionally biased region" description="Polar residues" evidence="4">
    <location>
        <begin position="420"/>
        <end position="435"/>
    </location>
</feature>
<sequence>MPAERSNGKVKRPPNAWILFRSDIARALAQEEELHPELPRRTQAQISKEISYLWSILDPERKAEYERRAEAKKHEHTMLYPDYRFQPMKKEEKERQKQLKKQRDREERYRQRATEAVASSSRAQSVNPSPIPPAIPLPTAALLLNHSTPPPTSLLSQLTSQLHLPLSSSQSPRDSDADPGPSPPLCAADSPCDTTTSGGDSRQALTLQLSPLELPPAGTQNANEITQPLMSPRLNTSWTLPSEGDSTALNIMSEPAPTLWEDSSERLSSQPGYLTLDIPPPQNSWNADGVAMFDESLQALLTSSGDPSIFHLNNVNPDMLDMGATLDISVGDVNIDLSMFSYAEWADVLTEYMPNDNFHTGIDDNTVALNDMRTPSNPLSSHSTEYEDDLSRYIDLDGAASSHQPSLIPAELQSPPPQTHSPASETLEVPSSRSTYAPPVHSSQRRPGGTWKPPATFGEVTVQPWKVRAN</sequence>
<dbReference type="PANTHER" id="PTHR10270:SF161">
    <property type="entry name" value="SEX-DETERMINING REGION Y PROTEIN"/>
    <property type="match status" value="1"/>
</dbReference>
<feature type="region of interest" description="Disordered" evidence="4">
    <location>
        <begin position="401"/>
        <end position="457"/>
    </location>
</feature>
<dbReference type="SMART" id="SM00398">
    <property type="entry name" value="HMG"/>
    <property type="match status" value="1"/>
</dbReference>
<evidence type="ECO:0000313" key="6">
    <source>
        <dbReference type="EMBL" id="KAG7090847.1"/>
    </source>
</evidence>
<evidence type="ECO:0000259" key="5">
    <source>
        <dbReference type="PROSITE" id="PS50118"/>
    </source>
</evidence>
<dbReference type="EMBL" id="CM032186">
    <property type="protein sequence ID" value="KAG7090847.1"/>
    <property type="molecule type" value="Genomic_DNA"/>
</dbReference>
<evidence type="ECO:0000256" key="1">
    <source>
        <dbReference type="ARBA" id="ARBA00023125"/>
    </source>
</evidence>
<feature type="compositionally biased region" description="Low complexity" evidence="4">
    <location>
        <begin position="152"/>
        <end position="172"/>
    </location>
</feature>
<feature type="domain" description="HMG box" evidence="5">
    <location>
        <begin position="10"/>
        <end position="84"/>
    </location>
</feature>
<evidence type="ECO:0000313" key="7">
    <source>
        <dbReference type="Proteomes" id="UP001049176"/>
    </source>
</evidence>
<dbReference type="GeneID" id="66079005"/>
<dbReference type="PANTHER" id="PTHR10270">
    <property type="entry name" value="SOX TRANSCRIPTION FACTOR"/>
    <property type="match status" value="1"/>
</dbReference>
<dbReference type="CDD" id="cd01389">
    <property type="entry name" value="HMG-box_ROX1-like"/>
    <property type="match status" value="1"/>
</dbReference>
<dbReference type="Proteomes" id="UP001049176">
    <property type="component" value="Chromosome 6"/>
</dbReference>
<dbReference type="GO" id="GO:0000978">
    <property type="term" value="F:RNA polymerase II cis-regulatory region sequence-specific DNA binding"/>
    <property type="evidence" value="ECO:0007669"/>
    <property type="project" value="TreeGrafter"/>
</dbReference>
<dbReference type="AlphaFoldDB" id="A0A9P7RWS0"/>
<dbReference type="Pfam" id="PF00505">
    <property type="entry name" value="HMG_box"/>
    <property type="match status" value="1"/>
</dbReference>
<evidence type="ECO:0000256" key="3">
    <source>
        <dbReference type="PROSITE-ProRule" id="PRU00267"/>
    </source>
</evidence>
<feature type="compositionally biased region" description="Polar residues" evidence="4">
    <location>
        <begin position="117"/>
        <end position="127"/>
    </location>
</feature>